<dbReference type="EMBL" id="JAPQKL010000005">
    <property type="protein sequence ID" value="KAJ5129613.1"/>
    <property type="molecule type" value="Genomic_DNA"/>
</dbReference>
<comment type="caution">
    <text evidence="2">The sequence shown here is derived from an EMBL/GenBank/DDBJ whole genome shotgun (WGS) entry which is preliminary data.</text>
</comment>
<evidence type="ECO:0000313" key="2">
    <source>
        <dbReference type="EMBL" id="KAJ5129613.1"/>
    </source>
</evidence>
<sequence length="426" mass="46587">MRQLPSLLEPAAQFLYRPLFQDTGTISSQDESESSSSKVDHKTDELSNLAYKASPQRTLASTTSAVVVTVNYRLGDIQTTTTASSADTPLLTKGLEPLQPLTSHKYPTPVHDTLSGFDWIQSTLNPSRLTVFGTHIGASLALMLSLTEARSIQAVAAIEPICDWPSLDEYCIRETDSVSPDPDQELSTPPTPKHKRHPRKKAAPPDLVPLLHAREKFFSSPERYFDSFASPILFLRSAGRDVPRSFPQYLTGPGYPVPVLKESGTEMGVYEMDSMSGLDPGVYSDVEGTCVDDEGGSGTVPRRRKALSRWPPYGLDYGLSGGARSRAGVGTGVKRLETRLPLVKVLVRDGVGEVKRKGREGGGGLVLRRQADEMVSAMRRACFWGREKGVGERRVGLDRVEGLHVADEEVGGWLGRVFRGDMDDLD</sequence>
<dbReference type="Proteomes" id="UP001149079">
    <property type="component" value="Unassembled WGS sequence"/>
</dbReference>
<dbReference type="GO" id="GO:0017000">
    <property type="term" value="P:antibiotic biosynthetic process"/>
    <property type="evidence" value="ECO:0007669"/>
    <property type="project" value="UniProtKB-ARBA"/>
</dbReference>
<dbReference type="SUPFAM" id="SSF53474">
    <property type="entry name" value="alpha/beta-Hydrolases"/>
    <property type="match status" value="1"/>
</dbReference>
<feature type="compositionally biased region" description="Basic residues" evidence="1">
    <location>
        <begin position="192"/>
        <end position="202"/>
    </location>
</feature>
<dbReference type="Gene3D" id="3.40.50.1820">
    <property type="entry name" value="alpha/beta hydrolase"/>
    <property type="match status" value="1"/>
</dbReference>
<reference evidence="2" key="2">
    <citation type="journal article" date="2023" name="IMA Fungus">
        <title>Comparative genomic study of the Penicillium genus elucidates a diverse pangenome and 15 lateral gene transfer events.</title>
        <authorList>
            <person name="Petersen C."/>
            <person name="Sorensen T."/>
            <person name="Nielsen M.R."/>
            <person name="Sondergaard T.E."/>
            <person name="Sorensen J.L."/>
            <person name="Fitzpatrick D.A."/>
            <person name="Frisvad J.C."/>
            <person name="Nielsen K.L."/>
        </authorList>
    </citation>
    <scope>NUCLEOTIDE SEQUENCE</scope>
    <source>
        <strain evidence="2">IBT 22155</strain>
    </source>
</reference>
<gene>
    <name evidence="2" type="ORF">N7515_005652</name>
</gene>
<dbReference type="AlphaFoldDB" id="A0A9W9GTH5"/>
<keyword evidence="2" id="KW-0378">Hydrolase</keyword>
<proteinExistence type="predicted"/>
<reference evidence="2" key="1">
    <citation type="submission" date="2022-11" db="EMBL/GenBank/DDBJ databases">
        <authorList>
            <person name="Petersen C."/>
        </authorList>
    </citation>
    <scope>NUCLEOTIDE SEQUENCE</scope>
    <source>
        <strain evidence="2">IBT 22155</strain>
    </source>
</reference>
<dbReference type="GO" id="GO:0072330">
    <property type="term" value="P:monocarboxylic acid biosynthetic process"/>
    <property type="evidence" value="ECO:0007669"/>
    <property type="project" value="UniProtKB-ARBA"/>
</dbReference>
<dbReference type="RefSeq" id="XP_056519992.1">
    <property type="nucleotide sequence ID" value="XM_056666396.1"/>
</dbReference>
<dbReference type="OrthoDB" id="5396420at2759"/>
<dbReference type="GeneID" id="81405566"/>
<keyword evidence="3" id="KW-1185">Reference proteome</keyword>
<accession>A0A9W9GTH5</accession>
<feature type="region of interest" description="Disordered" evidence="1">
    <location>
        <begin position="174"/>
        <end position="205"/>
    </location>
</feature>
<evidence type="ECO:0000313" key="3">
    <source>
        <dbReference type="Proteomes" id="UP001149079"/>
    </source>
</evidence>
<evidence type="ECO:0000256" key="1">
    <source>
        <dbReference type="SAM" id="MobiDB-lite"/>
    </source>
</evidence>
<name>A0A9W9GTH5_9EURO</name>
<protein>
    <submittedName>
        <fullName evidence="2">Alpha/beta hydrolase fold-3</fullName>
    </submittedName>
</protein>
<dbReference type="InterPro" id="IPR029058">
    <property type="entry name" value="AB_hydrolase_fold"/>
</dbReference>
<dbReference type="GO" id="GO:0016787">
    <property type="term" value="F:hydrolase activity"/>
    <property type="evidence" value="ECO:0007669"/>
    <property type="project" value="UniProtKB-KW"/>
</dbReference>
<organism evidence="2 3">
    <name type="scientific">Penicillium bovifimosum</name>
    <dbReference type="NCBI Taxonomy" id="126998"/>
    <lineage>
        <taxon>Eukaryota</taxon>
        <taxon>Fungi</taxon>
        <taxon>Dikarya</taxon>
        <taxon>Ascomycota</taxon>
        <taxon>Pezizomycotina</taxon>
        <taxon>Eurotiomycetes</taxon>
        <taxon>Eurotiomycetidae</taxon>
        <taxon>Eurotiales</taxon>
        <taxon>Aspergillaceae</taxon>
        <taxon>Penicillium</taxon>
    </lineage>
</organism>